<evidence type="ECO:0000259" key="1">
    <source>
        <dbReference type="PROSITE" id="PS51186"/>
    </source>
</evidence>
<dbReference type="EMBL" id="FPIP01000011">
    <property type="protein sequence ID" value="SFW52249.1"/>
    <property type="molecule type" value="Genomic_DNA"/>
</dbReference>
<dbReference type="Pfam" id="PF00583">
    <property type="entry name" value="Acetyltransf_1"/>
    <property type="match status" value="1"/>
</dbReference>
<reference evidence="2 3" key="1">
    <citation type="submission" date="2016-11" db="EMBL/GenBank/DDBJ databases">
        <authorList>
            <person name="Jaros S."/>
            <person name="Januszkiewicz K."/>
            <person name="Wedrychowicz H."/>
        </authorList>
    </citation>
    <scope>NUCLEOTIDE SEQUENCE [LARGE SCALE GENOMIC DNA]</scope>
    <source>
        <strain evidence="2 3">YL228</strain>
    </source>
</reference>
<dbReference type="CDD" id="cd04301">
    <property type="entry name" value="NAT_SF"/>
    <property type="match status" value="1"/>
</dbReference>
<dbReference type="GO" id="GO:0016747">
    <property type="term" value="F:acyltransferase activity, transferring groups other than amino-acyl groups"/>
    <property type="evidence" value="ECO:0007669"/>
    <property type="project" value="InterPro"/>
</dbReference>
<dbReference type="AlphaFoldDB" id="A0A1K1PXP2"/>
<dbReference type="SUPFAM" id="SSF55729">
    <property type="entry name" value="Acyl-CoA N-acyltransferases (Nat)"/>
    <property type="match status" value="1"/>
</dbReference>
<organism evidence="2 3">
    <name type="scientific">Ruminococcus flavefaciens</name>
    <dbReference type="NCBI Taxonomy" id="1265"/>
    <lineage>
        <taxon>Bacteria</taxon>
        <taxon>Bacillati</taxon>
        <taxon>Bacillota</taxon>
        <taxon>Clostridia</taxon>
        <taxon>Eubacteriales</taxon>
        <taxon>Oscillospiraceae</taxon>
        <taxon>Ruminococcus</taxon>
    </lineage>
</organism>
<keyword evidence="2" id="KW-0808">Transferase</keyword>
<evidence type="ECO:0000313" key="3">
    <source>
        <dbReference type="Proteomes" id="UP000183461"/>
    </source>
</evidence>
<dbReference type="RefSeq" id="WP_072301281.1">
    <property type="nucleotide sequence ID" value="NZ_FPIP01000011.1"/>
</dbReference>
<protein>
    <submittedName>
        <fullName evidence="2">Acetyltransferase (GNAT) domain-containing protein</fullName>
    </submittedName>
</protein>
<proteinExistence type="predicted"/>
<evidence type="ECO:0000313" key="2">
    <source>
        <dbReference type="EMBL" id="SFW52249.1"/>
    </source>
</evidence>
<dbReference type="InterPro" id="IPR000182">
    <property type="entry name" value="GNAT_dom"/>
</dbReference>
<name>A0A1K1PXP2_RUMFL</name>
<dbReference type="InterPro" id="IPR016181">
    <property type="entry name" value="Acyl_CoA_acyltransferase"/>
</dbReference>
<accession>A0A1K1PXP2</accession>
<dbReference type="Gene3D" id="3.40.630.30">
    <property type="match status" value="1"/>
</dbReference>
<feature type="domain" description="N-acetyltransferase" evidence="1">
    <location>
        <begin position="2"/>
        <end position="148"/>
    </location>
</feature>
<sequence length="148" mass="17313">MLTISKVYKDTPLAQELLQFVEECSWHEVKEHIADMLRSWEFTDWECMFAAVQDGKIVGMASIMKTDYYPLPDIYPWISCIFVTESARGHRISGQLIDFANGYARELGFTRSYIPTEYTGLYEKYGYEYIHDIINYGGETDRLYAKEL</sequence>
<dbReference type="Proteomes" id="UP000183461">
    <property type="component" value="Unassembled WGS sequence"/>
</dbReference>
<dbReference type="PROSITE" id="PS51186">
    <property type="entry name" value="GNAT"/>
    <property type="match status" value="1"/>
</dbReference>
<gene>
    <name evidence="2" type="ORF">SAMN02910280_0233</name>
</gene>